<dbReference type="Proteomes" id="UP000076842">
    <property type="component" value="Unassembled WGS sequence"/>
</dbReference>
<reference evidence="2 3" key="1">
    <citation type="journal article" date="2016" name="Mol. Biol. Evol.">
        <title>Comparative Genomics of Early-Diverging Mushroom-Forming Fungi Provides Insights into the Origins of Lignocellulose Decay Capabilities.</title>
        <authorList>
            <person name="Nagy L.G."/>
            <person name="Riley R."/>
            <person name="Tritt A."/>
            <person name="Adam C."/>
            <person name="Daum C."/>
            <person name="Floudas D."/>
            <person name="Sun H."/>
            <person name="Yadav J.S."/>
            <person name="Pangilinan J."/>
            <person name="Larsson K.H."/>
            <person name="Matsuura K."/>
            <person name="Barry K."/>
            <person name="Labutti K."/>
            <person name="Kuo R."/>
            <person name="Ohm R.A."/>
            <person name="Bhattacharya S.S."/>
            <person name="Shirouzu T."/>
            <person name="Yoshinaga Y."/>
            <person name="Martin F.M."/>
            <person name="Grigoriev I.V."/>
            <person name="Hibbett D.S."/>
        </authorList>
    </citation>
    <scope>NUCLEOTIDE SEQUENCE [LARGE SCALE GENOMIC DNA]</scope>
    <source>
        <strain evidence="2 3">HHB12733</strain>
    </source>
</reference>
<name>A0A165GNS6_9BASI</name>
<dbReference type="EMBL" id="KV423952">
    <property type="protein sequence ID" value="KZT58293.1"/>
    <property type="molecule type" value="Genomic_DNA"/>
</dbReference>
<sequence length="106" mass="11721">MLLLYRLPSYYATSAGPPAGASWRTHTALLSSPEVHPVRLSLSPPVFPRHARSAPPEPSEYPDSTDSFAKRVSILTPVLEPLLVSEEPRRTRRMGDREISETSGPK</sequence>
<feature type="compositionally biased region" description="Basic and acidic residues" evidence="1">
    <location>
        <begin position="86"/>
        <end position="100"/>
    </location>
</feature>
<organism evidence="2 3">
    <name type="scientific">Calocera cornea HHB12733</name>
    <dbReference type="NCBI Taxonomy" id="1353952"/>
    <lineage>
        <taxon>Eukaryota</taxon>
        <taxon>Fungi</taxon>
        <taxon>Dikarya</taxon>
        <taxon>Basidiomycota</taxon>
        <taxon>Agaricomycotina</taxon>
        <taxon>Dacrymycetes</taxon>
        <taxon>Dacrymycetales</taxon>
        <taxon>Dacrymycetaceae</taxon>
        <taxon>Calocera</taxon>
    </lineage>
</organism>
<dbReference type="AlphaFoldDB" id="A0A165GNS6"/>
<evidence type="ECO:0000313" key="2">
    <source>
        <dbReference type="EMBL" id="KZT58293.1"/>
    </source>
</evidence>
<proteinExistence type="predicted"/>
<evidence type="ECO:0000313" key="3">
    <source>
        <dbReference type="Proteomes" id="UP000076842"/>
    </source>
</evidence>
<feature type="region of interest" description="Disordered" evidence="1">
    <location>
        <begin position="83"/>
        <end position="106"/>
    </location>
</feature>
<accession>A0A165GNS6</accession>
<dbReference type="InParanoid" id="A0A165GNS6"/>
<feature type="region of interest" description="Disordered" evidence="1">
    <location>
        <begin position="46"/>
        <end position="67"/>
    </location>
</feature>
<evidence type="ECO:0000256" key="1">
    <source>
        <dbReference type="SAM" id="MobiDB-lite"/>
    </source>
</evidence>
<protein>
    <submittedName>
        <fullName evidence="2">Uncharacterized protein</fullName>
    </submittedName>
</protein>
<gene>
    <name evidence="2" type="ORF">CALCODRAFT_495003</name>
</gene>
<keyword evidence="3" id="KW-1185">Reference proteome</keyword>